<evidence type="ECO:0000313" key="2">
    <source>
        <dbReference type="Proteomes" id="UP000663868"/>
    </source>
</evidence>
<accession>A0A820I3D0</accession>
<reference evidence="1" key="1">
    <citation type="submission" date="2021-02" db="EMBL/GenBank/DDBJ databases">
        <authorList>
            <person name="Nowell W R."/>
        </authorList>
    </citation>
    <scope>NUCLEOTIDE SEQUENCE</scope>
</reference>
<proteinExistence type="predicted"/>
<evidence type="ECO:0000313" key="1">
    <source>
        <dbReference type="EMBL" id="CAF4302730.1"/>
    </source>
</evidence>
<protein>
    <submittedName>
        <fullName evidence="1">Uncharacterized protein</fullName>
    </submittedName>
</protein>
<dbReference type="Proteomes" id="UP000663868">
    <property type="component" value="Unassembled WGS sequence"/>
</dbReference>
<dbReference type="EMBL" id="CAJOBB010014299">
    <property type="protein sequence ID" value="CAF4302730.1"/>
    <property type="molecule type" value="Genomic_DNA"/>
</dbReference>
<organism evidence="1 2">
    <name type="scientific">Adineta steineri</name>
    <dbReference type="NCBI Taxonomy" id="433720"/>
    <lineage>
        <taxon>Eukaryota</taxon>
        <taxon>Metazoa</taxon>
        <taxon>Spiralia</taxon>
        <taxon>Gnathifera</taxon>
        <taxon>Rotifera</taxon>
        <taxon>Eurotatoria</taxon>
        <taxon>Bdelloidea</taxon>
        <taxon>Adinetida</taxon>
        <taxon>Adinetidae</taxon>
        <taxon>Adineta</taxon>
    </lineage>
</organism>
<name>A0A820I3D0_9BILA</name>
<feature type="non-terminal residue" evidence="1">
    <location>
        <position position="1"/>
    </location>
</feature>
<gene>
    <name evidence="1" type="ORF">KXQ929_LOCUS45623</name>
</gene>
<feature type="non-terminal residue" evidence="1">
    <location>
        <position position="65"/>
    </location>
</feature>
<comment type="caution">
    <text evidence="1">The sequence shown here is derived from an EMBL/GenBank/DDBJ whole genome shotgun (WGS) entry which is preliminary data.</text>
</comment>
<sequence>ERRPNINALWSSPVLRDKSHRQQRISQLKHRQNELKIELAMTKTFLLMDKNKTLDYNDSFNSTLS</sequence>
<dbReference type="AlphaFoldDB" id="A0A820I3D0"/>